<reference evidence="1" key="1">
    <citation type="journal article" date="2014" name="Genome Announc.">
        <title>Draft Genome Sequences of Three Alkaliphilic Bacillus Strains, Bacillus wakoensis JCM 9140T, Bacillus akibai JCM 9157T, and Bacillus hemicellulosilyticus JCM 9152T.</title>
        <authorList>
            <person name="Yuki M."/>
            <person name="Oshima K."/>
            <person name="Suda W."/>
            <person name="Oshida Y."/>
            <person name="Kitamura K."/>
            <person name="Iida T."/>
            <person name="Hattori M."/>
            <person name="Ohkuma M."/>
        </authorList>
    </citation>
    <scope>NUCLEOTIDE SEQUENCE [LARGE SCALE GENOMIC DNA]</scope>
    <source>
        <strain evidence="1">JCM 9152</strain>
    </source>
</reference>
<comment type="caution">
    <text evidence="1">The sequence shown here is derived from an EMBL/GenBank/DDBJ whole genome shotgun (WGS) entry which is preliminary data.</text>
</comment>
<dbReference type="Proteomes" id="UP000018895">
    <property type="component" value="Unassembled WGS sequence"/>
</dbReference>
<dbReference type="Gene3D" id="1.20.120.1450">
    <property type="match status" value="1"/>
</dbReference>
<dbReference type="OrthoDB" id="2417886at2"/>
<accession>W4QCC2</accession>
<organism evidence="1 2">
    <name type="scientific">Halalkalibacter hemicellulosilyticusJCM 9152</name>
    <dbReference type="NCBI Taxonomy" id="1236971"/>
    <lineage>
        <taxon>Bacteria</taxon>
        <taxon>Bacillati</taxon>
        <taxon>Bacillota</taxon>
        <taxon>Bacilli</taxon>
        <taxon>Bacillales</taxon>
        <taxon>Bacillaceae</taxon>
        <taxon>Halalkalibacter</taxon>
    </lineage>
</organism>
<gene>
    <name evidence="1" type="ORF">JCM9152_348</name>
</gene>
<protein>
    <submittedName>
        <fullName evidence="1">Heptaprenyl diphosphate synthase component I</fullName>
    </submittedName>
</protein>
<dbReference type="InterPro" id="IPR009920">
    <property type="entry name" value="HEPPP_synth_su1"/>
</dbReference>
<dbReference type="InterPro" id="IPR008949">
    <property type="entry name" value="Isoprenoid_synthase_dom_sf"/>
</dbReference>
<proteinExistence type="predicted"/>
<evidence type="ECO:0000313" key="1">
    <source>
        <dbReference type="EMBL" id="GAE29009.1"/>
    </source>
</evidence>
<evidence type="ECO:0000313" key="2">
    <source>
        <dbReference type="Proteomes" id="UP000018895"/>
    </source>
</evidence>
<dbReference type="STRING" id="1236971.JCM9152_348"/>
<dbReference type="SUPFAM" id="SSF48576">
    <property type="entry name" value="Terpenoid synthases"/>
    <property type="match status" value="1"/>
</dbReference>
<dbReference type="RefSeq" id="WP_052015466.1">
    <property type="nucleotide sequence ID" value="NZ_BAUU01000002.1"/>
</dbReference>
<name>W4QCC2_9BACI</name>
<keyword evidence="2" id="KW-1185">Reference proteome</keyword>
<dbReference type="Pfam" id="PF07307">
    <property type="entry name" value="HEPPP_synt_1"/>
    <property type="match status" value="1"/>
</dbReference>
<dbReference type="AlphaFoldDB" id="W4QCC2"/>
<dbReference type="GO" id="GO:0009234">
    <property type="term" value="P:menaquinone biosynthetic process"/>
    <property type="evidence" value="ECO:0007669"/>
    <property type="project" value="InterPro"/>
</dbReference>
<sequence>MRSLYLYQENVEEVKGEFNQAIKHHYLQTYVPDIEVDDDKIRFMYAMLHNKMTKEDLHLLILSTLLVQAGLDIHDEVTLKNVDTDELKKKRQLTVLAGDYYVAMYYHLLAKNGNVPLIQKISHTIQQINEKKMNHYEQEEISIEEYKKIVEIIETGLMQQVASHFDLELWRLLIKEFFYFKMLTNEKNLLINGEQTALLRGLHKTKPLIHRDSFLDNKIEESKDRMLQLVESSATIKPFIIWHIDQYICYDTLENIAEGE</sequence>
<dbReference type="EMBL" id="BAUU01000002">
    <property type="protein sequence ID" value="GAE29009.1"/>
    <property type="molecule type" value="Genomic_DNA"/>
</dbReference>